<name>A0A9X9LYL6_GULGU</name>
<dbReference type="EMBL" id="CYRY02029597">
    <property type="protein sequence ID" value="VCX04194.1"/>
    <property type="molecule type" value="Genomic_DNA"/>
</dbReference>
<reference evidence="1 2" key="1">
    <citation type="submission" date="2018-10" db="EMBL/GenBank/DDBJ databases">
        <authorList>
            <person name="Ekblom R."/>
            <person name="Jareborg N."/>
        </authorList>
    </citation>
    <scope>NUCLEOTIDE SEQUENCE [LARGE SCALE GENOMIC DNA]</scope>
    <source>
        <tissue evidence="1">Muscle</tissue>
    </source>
</reference>
<dbReference type="AlphaFoldDB" id="A0A9X9LYL6"/>
<evidence type="ECO:0000313" key="1">
    <source>
        <dbReference type="EMBL" id="VCX04194.1"/>
    </source>
</evidence>
<keyword evidence="2" id="KW-1185">Reference proteome</keyword>
<gene>
    <name evidence="1" type="ORF">BN2614_LOCUS8</name>
</gene>
<proteinExistence type="predicted"/>
<sequence length="64" mass="6933">MRALFLCPLPPGDASPPQATVALRNEADRWATSFLPSASAPLCLMKLVLGDALRQAGRGDRWVR</sequence>
<accession>A0A9X9LYL6</accession>
<dbReference type="Proteomes" id="UP000269945">
    <property type="component" value="Unassembled WGS sequence"/>
</dbReference>
<evidence type="ECO:0000313" key="2">
    <source>
        <dbReference type="Proteomes" id="UP000269945"/>
    </source>
</evidence>
<feature type="non-terminal residue" evidence="1">
    <location>
        <position position="64"/>
    </location>
</feature>
<comment type="caution">
    <text evidence="1">The sequence shown here is derived from an EMBL/GenBank/DDBJ whole genome shotgun (WGS) entry which is preliminary data.</text>
</comment>
<protein>
    <submittedName>
        <fullName evidence="1">Uncharacterized protein</fullName>
    </submittedName>
</protein>
<organism evidence="1 2">
    <name type="scientific">Gulo gulo</name>
    <name type="common">Wolverine</name>
    <name type="synonym">Gluton</name>
    <dbReference type="NCBI Taxonomy" id="48420"/>
    <lineage>
        <taxon>Eukaryota</taxon>
        <taxon>Metazoa</taxon>
        <taxon>Chordata</taxon>
        <taxon>Craniata</taxon>
        <taxon>Vertebrata</taxon>
        <taxon>Euteleostomi</taxon>
        <taxon>Mammalia</taxon>
        <taxon>Eutheria</taxon>
        <taxon>Laurasiatheria</taxon>
        <taxon>Carnivora</taxon>
        <taxon>Caniformia</taxon>
        <taxon>Musteloidea</taxon>
        <taxon>Mustelidae</taxon>
        <taxon>Guloninae</taxon>
        <taxon>Gulo</taxon>
    </lineage>
</organism>